<dbReference type="GO" id="GO:0016460">
    <property type="term" value="C:myosin II complex"/>
    <property type="evidence" value="ECO:0000318"/>
    <property type="project" value="GO_Central"/>
</dbReference>
<protein>
    <submittedName>
        <fullName evidence="2">Uncharacterized protein</fullName>
    </submittedName>
</protein>
<dbReference type="STRING" id="5722.A2G3G0"/>
<dbReference type="OrthoDB" id="10607156at2759"/>
<feature type="coiled-coil region" evidence="1">
    <location>
        <begin position="33"/>
        <end position="98"/>
    </location>
</feature>
<feature type="coiled-coil region" evidence="1">
    <location>
        <begin position="678"/>
        <end position="1010"/>
    </location>
</feature>
<keyword evidence="3" id="KW-1185">Reference proteome</keyword>
<feature type="coiled-coil region" evidence="1">
    <location>
        <begin position="224"/>
        <end position="308"/>
    </location>
</feature>
<dbReference type="EMBL" id="DS114326">
    <property type="protein sequence ID" value="EAX88301.1"/>
    <property type="molecule type" value="Genomic_DNA"/>
</dbReference>
<dbReference type="SMR" id="A2G3G0"/>
<dbReference type="AlphaFoldDB" id="A2G3G0"/>
<dbReference type="GO" id="GO:0051015">
    <property type="term" value="F:actin filament binding"/>
    <property type="evidence" value="ECO:0000318"/>
    <property type="project" value="GO_Central"/>
</dbReference>
<dbReference type="GO" id="GO:0000146">
    <property type="term" value="F:microfilament motor activity"/>
    <property type="evidence" value="ECO:0000318"/>
    <property type="project" value="GO_Central"/>
</dbReference>
<accession>A2G3G0</accession>
<organism evidence="2 3">
    <name type="scientific">Trichomonas vaginalis (strain ATCC PRA-98 / G3)</name>
    <dbReference type="NCBI Taxonomy" id="412133"/>
    <lineage>
        <taxon>Eukaryota</taxon>
        <taxon>Metamonada</taxon>
        <taxon>Parabasalia</taxon>
        <taxon>Trichomonadida</taxon>
        <taxon>Trichomonadidae</taxon>
        <taxon>Trichomonas</taxon>
    </lineage>
</organism>
<dbReference type="GO" id="GO:0032982">
    <property type="term" value="C:myosin filament"/>
    <property type="evidence" value="ECO:0000318"/>
    <property type="project" value="GO_Central"/>
</dbReference>
<proteinExistence type="predicted"/>
<dbReference type="GO" id="GO:0005737">
    <property type="term" value="C:cytoplasm"/>
    <property type="evidence" value="ECO:0000318"/>
    <property type="project" value="GO_Central"/>
</dbReference>
<keyword evidence="1" id="KW-0175">Coiled coil</keyword>
<dbReference type="KEGG" id="tva:4745957"/>
<feature type="coiled-coil region" evidence="1">
    <location>
        <begin position="366"/>
        <end position="524"/>
    </location>
</feature>
<evidence type="ECO:0000313" key="2">
    <source>
        <dbReference type="EMBL" id="EAX88301.1"/>
    </source>
</evidence>
<dbReference type="VEuPathDB" id="TrichDB:TVAGG3_0179010"/>
<sequence length="1037" mass="117834">MFDSGSDCDLNTSVNASNMDSATDAQLLAETCGEQLQEEIASLTKQNNILRAQFEQAVALTEKMEDVHKENEQLKQQIRELNNQKQDLVRRLEISTLAQNEAAKKITEERQSMNAQRESDVAIIQKEMEKTKKSFQAQNDSLYDQLQASQSANEQLQIAQKTLQGRIEKMLENASHYLNKDFQSFDDLASFFEKQASQGFIVQEPQETAKNMPLLFGQPSDDRSQEYERKIKSIKQQLKAEIATNKELVHKLDLASKNSDRVEAQHKNEINNLNTKTAQLNEEHAQIVRDLKRKISQLETKLAAAQTKPAPKKEAIKPIVAAQTQPVQAPAPVIAPRIIVQPQQQQQQPVEQARPSIKPADQEIINDQYIARINELNKQLDEVNGKLKASTEQNKISETRIGELTVALDKAEREHAALKTVHQETINEVESIRRALHAKEEARDKKAELQRRRDQQKAKATIMNLEKNAETLKGQIFEQQLESEKQNHLNNELKAKIAVLESENNELRSNSSKLQAEITDLTQKAAMKKELTEEDVLPSTSFSTSKFEPSIVQQIDKVAMNGSLSAASKLQHIYHIISKAYNQKLQELTRELDESASGAEKIETIFSDFIVNLSIALTDNAITLEDFINNKLSQNLVQVASGIRSHAADEHRHAEYLQAIVDTFTQTFGSGADVTAQINAVRGEIEQKQNEIEARKKKSKALKTQLSDALTKLQNIKSERDETENQLKDEVARLTTQNDQLTETNRKMKAELKDVKDRLIEKEDLLEQAQHNIEEREANIEEEREAYEQSIQQQHEELETKLANDLQQQQETNAALEQQLAKFKQAVAIQNQTISERENKIAQLQKDSDIFEKSITARAELEKKQIVESYEKAIAEITAQCNAHRSDVERLSGELAKSEKKVRDAKQIVLKTKRDNAKAEKELKSMEEQFNREKKLHESALKNAQITAEANFTQKINEVKSKAEDERRKLFAVAATEFNMFFNATEQIDERSYKNIIQKAKSELERLSKSDSAIRRMVGAGSKQSTDDAVAQLMMEH</sequence>
<reference evidence="2" key="1">
    <citation type="submission" date="2006-10" db="EMBL/GenBank/DDBJ databases">
        <authorList>
            <person name="Amadeo P."/>
            <person name="Zhao Q."/>
            <person name="Wortman J."/>
            <person name="Fraser-Liggett C."/>
            <person name="Carlton J."/>
        </authorList>
    </citation>
    <scope>NUCLEOTIDE SEQUENCE</scope>
    <source>
        <strain evidence="2">G3</strain>
    </source>
</reference>
<reference evidence="2" key="2">
    <citation type="journal article" date="2007" name="Science">
        <title>Draft genome sequence of the sexually transmitted pathogen Trichomonas vaginalis.</title>
        <authorList>
            <person name="Carlton J.M."/>
            <person name="Hirt R.P."/>
            <person name="Silva J.C."/>
            <person name="Delcher A.L."/>
            <person name="Schatz M."/>
            <person name="Zhao Q."/>
            <person name="Wortman J.R."/>
            <person name="Bidwell S.L."/>
            <person name="Alsmark U.C.M."/>
            <person name="Besteiro S."/>
            <person name="Sicheritz-Ponten T."/>
            <person name="Noel C.J."/>
            <person name="Dacks J.B."/>
            <person name="Foster P.G."/>
            <person name="Simillion C."/>
            <person name="Van de Peer Y."/>
            <person name="Miranda-Saavedra D."/>
            <person name="Barton G.J."/>
            <person name="Westrop G.D."/>
            <person name="Mueller S."/>
            <person name="Dessi D."/>
            <person name="Fiori P.L."/>
            <person name="Ren Q."/>
            <person name="Paulsen I."/>
            <person name="Zhang H."/>
            <person name="Bastida-Corcuera F.D."/>
            <person name="Simoes-Barbosa A."/>
            <person name="Brown M.T."/>
            <person name="Hayes R.D."/>
            <person name="Mukherjee M."/>
            <person name="Okumura C.Y."/>
            <person name="Schneider R."/>
            <person name="Smith A.J."/>
            <person name="Vanacova S."/>
            <person name="Villalvazo M."/>
            <person name="Haas B.J."/>
            <person name="Pertea M."/>
            <person name="Feldblyum T.V."/>
            <person name="Utterback T.R."/>
            <person name="Shu C.L."/>
            <person name="Osoegawa K."/>
            <person name="de Jong P.J."/>
            <person name="Hrdy I."/>
            <person name="Horvathova L."/>
            <person name="Zubacova Z."/>
            <person name="Dolezal P."/>
            <person name="Malik S.B."/>
            <person name="Logsdon J.M. Jr."/>
            <person name="Henze K."/>
            <person name="Gupta A."/>
            <person name="Wang C.C."/>
            <person name="Dunne R.L."/>
            <person name="Upcroft J.A."/>
            <person name="Upcroft P."/>
            <person name="White O."/>
            <person name="Salzberg S.L."/>
            <person name="Tang P."/>
            <person name="Chiu C.-H."/>
            <person name="Lee Y.-S."/>
            <person name="Embley T.M."/>
            <person name="Coombs G.H."/>
            <person name="Mottram J.C."/>
            <person name="Tachezy J."/>
            <person name="Fraser-Liggett C.M."/>
            <person name="Johnson P.J."/>
        </authorList>
    </citation>
    <scope>NUCLEOTIDE SEQUENCE [LARGE SCALE GENOMIC DNA]</scope>
    <source>
        <strain evidence="2">G3</strain>
    </source>
</reference>
<evidence type="ECO:0000256" key="1">
    <source>
        <dbReference type="SAM" id="Coils"/>
    </source>
</evidence>
<evidence type="ECO:0000313" key="3">
    <source>
        <dbReference type="Proteomes" id="UP000001542"/>
    </source>
</evidence>
<dbReference type="RefSeq" id="XP_001301231.1">
    <property type="nucleotide sequence ID" value="XM_001301230.1"/>
</dbReference>
<name>A2G3G0_TRIV3</name>
<dbReference type="Proteomes" id="UP000001542">
    <property type="component" value="Unassembled WGS sequence"/>
</dbReference>
<gene>
    <name evidence="2" type="ORF">TVAG_012080</name>
</gene>
<dbReference type="OMA" id="GHISAMQ"/>
<dbReference type="InParanoid" id="A2G3G0"/>
<dbReference type="VEuPathDB" id="TrichDB:TVAG_012080"/>